<dbReference type="GO" id="GO:0019894">
    <property type="term" value="F:kinesin binding"/>
    <property type="evidence" value="ECO:0007669"/>
    <property type="project" value="TreeGrafter"/>
</dbReference>
<dbReference type="GO" id="GO:0007018">
    <property type="term" value="P:microtubule-based movement"/>
    <property type="evidence" value="ECO:0007669"/>
    <property type="project" value="TreeGrafter"/>
</dbReference>
<comment type="caution">
    <text evidence="6">The sequence shown here is derived from an EMBL/GenBank/DDBJ whole genome shotgun (WGS) entry which is preliminary data.</text>
</comment>
<evidence type="ECO:0000256" key="2">
    <source>
        <dbReference type="ARBA" id="ARBA00022490"/>
    </source>
</evidence>
<evidence type="ECO:0000313" key="6">
    <source>
        <dbReference type="EMBL" id="OLQ10993.1"/>
    </source>
</evidence>
<dbReference type="GO" id="GO:0005737">
    <property type="term" value="C:cytoplasm"/>
    <property type="evidence" value="ECO:0007669"/>
    <property type="project" value="UniProtKB-SubCell"/>
</dbReference>
<dbReference type="InterPro" id="IPR011990">
    <property type="entry name" value="TPR-like_helical_dom_sf"/>
</dbReference>
<dbReference type="AlphaFoldDB" id="A0A1Q9EU85"/>
<keyword evidence="4" id="KW-0802">TPR repeat</keyword>
<dbReference type="Pfam" id="PF13424">
    <property type="entry name" value="TPR_12"/>
    <property type="match status" value="2"/>
</dbReference>
<feature type="compositionally biased region" description="Basic and acidic residues" evidence="5">
    <location>
        <begin position="221"/>
        <end position="232"/>
    </location>
</feature>
<comment type="subcellular location">
    <subcellularLocation>
        <location evidence="1">Cytoplasm</location>
    </subcellularLocation>
</comment>
<reference evidence="6 7" key="1">
    <citation type="submission" date="2016-02" db="EMBL/GenBank/DDBJ databases">
        <title>Genome analysis of coral dinoflagellate symbionts highlights evolutionary adaptations to a symbiotic lifestyle.</title>
        <authorList>
            <person name="Aranda M."/>
            <person name="Li Y."/>
            <person name="Liew Y.J."/>
            <person name="Baumgarten S."/>
            <person name="Simakov O."/>
            <person name="Wilson M."/>
            <person name="Piel J."/>
            <person name="Ashoor H."/>
            <person name="Bougouffa S."/>
            <person name="Bajic V.B."/>
            <person name="Ryu T."/>
            <person name="Ravasi T."/>
            <person name="Bayer T."/>
            <person name="Micklem G."/>
            <person name="Kim H."/>
            <person name="Bhak J."/>
            <person name="Lajeunesse T.C."/>
            <person name="Voolstra C.R."/>
        </authorList>
    </citation>
    <scope>NUCLEOTIDE SEQUENCE [LARGE SCALE GENOMIC DNA]</scope>
    <source>
        <strain evidence="6 7">CCMP2467</strain>
    </source>
</reference>
<protein>
    <submittedName>
        <fullName evidence="6">Kinesin light chain 2</fullName>
    </submittedName>
</protein>
<dbReference type="PANTHER" id="PTHR45783:SF3">
    <property type="entry name" value="KINESIN LIGHT CHAIN"/>
    <property type="match status" value="1"/>
</dbReference>
<dbReference type="Proteomes" id="UP000186817">
    <property type="component" value="Unassembled WGS sequence"/>
</dbReference>
<proteinExistence type="predicted"/>
<dbReference type="InterPro" id="IPR002151">
    <property type="entry name" value="Kinesin_light"/>
</dbReference>
<evidence type="ECO:0000256" key="4">
    <source>
        <dbReference type="ARBA" id="ARBA00022803"/>
    </source>
</evidence>
<dbReference type="OrthoDB" id="5986190at2759"/>
<dbReference type="EMBL" id="LSRX01000067">
    <property type="protein sequence ID" value="OLQ10993.1"/>
    <property type="molecule type" value="Genomic_DNA"/>
</dbReference>
<organism evidence="6 7">
    <name type="scientific">Symbiodinium microadriaticum</name>
    <name type="common">Dinoflagellate</name>
    <name type="synonym">Zooxanthella microadriatica</name>
    <dbReference type="NCBI Taxonomy" id="2951"/>
    <lineage>
        <taxon>Eukaryota</taxon>
        <taxon>Sar</taxon>
        <taxon>Alveolata</taxon>
        <taxon>Dinophyceae</taxon>
        <taxon>Suessiales</taxon>
        <taxon>Symbiodiniaceae</taxon>
        <taxon>Symbiodinium</taxon>
    </lineage>
</organism>
<evidence type="ECO:0000256" key="3">
    <source>
        <dbReference type="ARBA" id="ARBA00022737"/>
    </source>
</evidence>
<dbReference type="PANTHER" id="PTHR45783">
    <property type="entry name" value="KINESIN LIGHT CHAIN"/>
    <property type="match status" value="1"/>
</dbReference>
<name>A0A1Q9EU85_SYMMI</name>
<keyword evidence="3" id="KW-0677">Repeat</keyword>
<gene>
    <name evidence="6" type="primary">KLC2</name>
    <name evidence="6" type="ORF">AK812_SmicGene5233</name>
</gene>
<feature type="region of interest" description="Disordered" evidence="5">
    <location>
        <begin position="205"/>
        <end position="241"/>
    </location>
</feature>
<dbReference type="Pfam" id="PF13374">
    <property type="entry name" value="TPR_10"/>
    <property type="match status" value="1"/>
</dbReference>
<keyword evidence="2" id="KW-0963">Cytoplasm</keyword>
<evidence type="ECO:0000313" key="7">
    <source>
        <dbReference type="Proteomes" id="UP000186817"/>
    </source>
</evidence>
<accession>A0A1Q9EU85</accession>
<evidence type="ECO:0000256" key="1">
    <source>
        <dbReference type="ARBA" id="ARBA00004496"/>
    </source>
</evidence>
<evidence type="ECO:0000256" key="5">
    <source>
        <dbReference type="SAM" id="MobiDB-lite"/>
    </source>
</evidence>
<sequence>MEAPDWTESVQVEEKNLQEYLCQKQHTMVLQGAVHTLQHTLVSPPPLMSRLSFAVLFVSIVSGVEASSQVKLEVQGLDFFCSTSDCVSAPNLCTIRHYSGSADYWGYLTGYNAGENASACFDQFPDGSPYLLFANICENIWRGTPCPEMLEIYRLRLTVQMVGNALVVKSSVTDDPSNDNWSDEKETVLPPDGCFTEPCANKDCSKKASDEQPSSHGAKRDRHDGLRLRAGADEQSVPTTRAGDGFVHFGDMLILCSACTRGLLQVDPAAAVTVNAGSVEVQGCKLSTGSVISSCPRSNFTVGRVDDNDSHGTDTCVYYGQLIRLGTHEALADKPCYLYASTQSSDDGSGQVLISVCPRAAEGSHWRVCRGSKNQADAQRDADDSRRKVELGDLIRLVLQEPGECLCSFGQLVAKRLQSKNLNALSGAKASFFMGSGSSAAIRHGIDSASTEGLRELVLRLPSEELSKLREAVEKAQGQSIALGTADLSGFFRKTYVDGGLYDGLSYTEDIVEGSQPTYRYDAPDGPVHVWRHALDLCGSHEEEDVIVLYHYTNLLGFMNVSNVQQTTSGLYATQHEPSVWQHRLRILLNNYSNGDPWRVDLEDDECKLRNQEWGDGSALGHRAAFCVPLRVPKELAYNIFQRLTPDMKQRCIQGEDGRERAVKLGEDYKGREVHSNRDVWVVRLMDENGQVKHATAANRGLIDLLTIRLSKLRTTQKLSDTQAFDCAMELGFRLLSRGRFNEAEGLLQDCCKECKKELGDVHPTTVKSVLALAHTCRGHGQLLPAEHLLRDSVAAVTSQLSPEEASKLMPALANELVQCFVDVQRFEDGEQFLQDAEPFLSAEYCCQGRAQLKMARLANAGKPEQLKEKYRGVTFGPRHVASGQRVVHQVLANPCKEAIKLGLEAVTGSLRASDGCPDEEISEQTVELIDVMAPHLLHQGRFHEALPLLQSSLKTKEAKLGSSLSITEQTRGAFANCLSYLGRWNEVEALCRERLEALQQVSPPNWEKISTMKRGLAGSLLQQLRFAEGEQLLQEALDTNRKELGKTHPESLEVIKLLAPLVQHLGRIPEAQALLEEVQEAEASAWQDLKEKRQRLGDTLNPELRQSITTLQKLLQSQGRLKEVEALMWELLKTNRADMEKGKHAFHGLDWRNGFDWLESTLLATLLAEARVPEAEHLLTEDLELKRRTLGNENMSTLNTLEQLASLLQQQGRHAEAEPLLQEAIKGKRAPYMEMRQTLEASEDR</sequence>
<dbReference type="SUPFAM" id="SSF48452">
    <property type="entry name" value="TPR-like"/>
    <property type="match status" value="1"/>
</dbReference>
<dbReference type="Gene3D" id="1.25.40.10">
    <property type="entry name" value="Tetratricopeptide repeat domain"/>
    <property type="match status" value="3"/>
</dbReference>
<keyword evidence="7" id="KW-1185">Reference proteome</keyword>
<dbReference type="GO" id="GO:0005871">
    <property type="term" value="C:kinesin complex"/>
    <property type="evidence" value="ECO:0007669"/>
    <property type="project" value="InterPro"/>
</dbReference>